<feature type="non-terminal residue" evidence="1">
    <location>
        <position position="92"/>
    </location>
</feature>
<dbReference type="Proteomes" id="UP000695562">
    <property type="component" value="Unassembled WGS sequence"/>
</dbReference>
<gene>
    <name evidence="1" type="ORF">CYY_010515</name>
</gene>
<name>A0A8J4UTS2_9MYCE</name>
<accession>A0A8J4UTS2</accession>
<protein>
    <submittedName>
        <fullName evidence="1">Uncharacterized protein</fullName>
    </submittedName>
</protein>
<dbReference type="AlphaFoldDB" id="A0A8J4UTS2"/>
<organism evidence="1 2">
    <name type="scientific">Polysphondylium violaceum</name>
    <dbReference type="NCBI Taxonomy" id="133409"/>
    <lineage>
        <taxon>Eukaryota</taxon>
        <taxon>Amoebozoa</taxon>
        <taxon>Evosea</taxon>
        <taxon>Eumycetozoa</taxon>
        <taxon>Dictyostelia</taxon>
        <taxon>Dictyosteliales</taxon>
        <taxon>Dictyosteliaceae</taxon>
        <taxon>Polysphondylium</taxon>
    </lineage>
</organism>
<dbReference type="EMBL" id="AJWJ01001165">
    <property type="protein sequence ID" value="KAF2068158.1"/>
    <property type="molecule type" value="Genomic_DNA"/>
</dbReference>
<keyword evidence="2" id="KW-1185">Reference proteome</keyword>
<sequence length="92" mass="10371">MDGRSKDMLCKNSFTKVDTSVSMYKVDFEYLDGCDSAYSNKPLCLNTKSNKKGSSIFDTESYLTRPDQCSCLFSGLVLETYVQDCDIMDVTQ</sequence>
<evidence type="ECO:0000313" key="2">
    <source>
        <dbReference type="Proteomes" id="UP000695562"/>
    </source>
</evidence>
<evidence type="ECO:0000313" key="1">
    <source>
        <dbReference type="EMBL" id="KAF2068158.1"/>
    </source>
</evidence>
<comment type="caution">
    <text evidence="1">The sequence shown here is derived from an EMBL/GenBank/DDBJ whole genome shotgun (WGS) entry which is preliminary data.</text>
</comment>
<reference evidence="1" key="1">
    <citation type="submission" date="2020-01" db="EMBL/GenBank/DDBJ databases">
        <title>Development of genomics and gene disruption for Polysphondylium violaceum indicates a role for the polyketide synthase stlB in stalk morphogenesis.</title>
        <authorList>
            <person name="Narita B."/>
            <person name="Kawabe Y."/>
            <person name="Kin K."/>
            <person name="Saito T."/>
            <person name="Gibbs R."/>
            <person name="Kuspa A."/>
            <person name="Muzny D."/>
            <person name="Queller D."/>
            <person name="Richards S."/>
            <person name="Strassman J."/>
            <person name="Sucgang R."/>
            <person name="Worley K."/>
            <person name="Schaap P."/>
        </authorList>
    </citation>
    <scope>NUCLEOTIDE SEQUENCE</scope>
    <source>
        <strain evidence="1">QSvi11</strain>
    </source>
</reference>
<proteinExistence type="predicted"/>